<dbReference type="EMBL" id="JADFTS010000004">
    <property type="protein sequence ID" value="KAF9608798.1"/>
    <property type="molecule type" value="Genomic_DNA"/>
</dbReference>
<name>A0A835LUK8_9MAGN</name>
<feature type="transmembrane region" description="Helical" evidence="15">
    <location>
        <begin position="268"/>
        <end position="290"/>
    </location>
</feature>
<keyword evidence="19" id="KW-1185">Reference proteome</keyword>
<keyword evidence="6" id="KW-0677">Repeat</keyword>
<keyword evidence="3" id="KW-0808">Transferase</keyword>
<keyword evidence="7 13" id="KW-0547">Nucleotide-binding</keyword>
<feature type="domain" description="Gnk2-homologous" evidence="17">
    <location>
        <begin position="137"/>
        <end position="242"/>
    </location>
</feature>
<comment type="subcellular location">
    <subcellularLocation>
        <location evidence="1">Membrane</location>
        <topology evidence="1">Single-pass membrane protein</topology>
    </subcellularLocation>
</comment>
<dbReference type="PROSITE" id="PS00107">
    <property type="entry name" value="PROTEIN_KINASE_ATP"/>
    <property type="match status" value="1"/>
</dbReference>
<organism evidence="18 19">
    <name type="scientific">Coptis chinensis</name>
    <dbReference type="NCBI Taxonomy" id="261450"/>
    <lineage>
        <taxon>Eukaryota</taxon>
        <taxon>Viridiplantae</taxon>
        <taxon>Streptophyta</taxon>
        <taxon>Embryophyta</taxon>
        <taxon>Tracheophyta</taxon>
        <taxon>Spermatophyta</taxon>
        <taxon>Magnoliopsida</taxon>
        <taxon>Ranunculales</taxon>
        <taxon>Ranunculaceae</taxon>
        <taxon>Coptidoideae</taxon>
        <taxon>Coptis</taxon>
    </lineage>
</organism>
<evidence type="ECO:0000256" key="15">
    <source>
        <dbReference type="SAM" id="Phobius"/>
    </source>
</evidence>
<dbReference type="OrthoDB" id="2356065at2759"/>
<dbReference type="InterPro" id="IPR011009">
    <property type="entry name" value="Kinase-like_dom_sf"/>
</dbReference>
<dbReference type="InterPro" id="IPR038408">
    <property type="entry name" value="GNK2_sf"/>
</dbReference>
<evidence type="ECO:0000256" key="5">
    <source>
        <dbReference type="ARBA" id="ARBA00022729"/>
    </source>
</evidence>
<dbReference type="GO" id="GO:0005886">
    <property type="term" value="C:plasma membrane"/>
    <property type="evidence" value="ECO:0007669"/>
    <property type="project" value="TreeGrafter"/>
</dbReference>
<evidence type="ECO:0000259" key="17">
    <source>
        <dbReference type="PROSITE" id="PS51473"/>
    </source>
</evidence>
<keyword evidence="2" id="KW-0723">Serine/threonine-protein kinase</keyword>
<evidence type="ECO:0000256" key="8">
    <source>
        <dbReference type="ARBA" id="ARBA00022777"/>
    </source>
</evidence>
<dbReference type="FunFam" id="3.30.200.20:FF:000142">
    <property type="entry name" value="Cysteine-rich receptor-like protein kinase 10"/>
    <property type="match status" value="1"/>
</dbReference>
<keyword evidence="4 15" id="KW-0812">Transmembrane</keyword>
<dbReference type="Pfam" id="PF01657">
    <property type="entry name" value="Stress-antifung"/>
    <property type="match status" value="1"/>
</dbReference>
<dbReference type="InterPro" id="IPR002902">
    <property type="entry name" value="GNK2"/>
</dbReference>
<dbReference type="SUPFAM" id="SSF56112">
    <property type="entry name" value="Protein kinase-like (PK-like)"/>
    <property type="match status" value="1"/>
</dbReference>
<dbReference type="InterPro" id="IPR001245">
    <property type="entry name" value="Ser-Thr/Tyr_kinase_cat_dom"/>
</dbReference>
<evidence type="ECO:0000256" key="4">
    <source>
        <dbReference type="ARBA" id="ARBA00022692"/>
    </source>
</evidence>
<evidence type="ECO:0000256" key="14">
    <source>
        <dbReference type="SAM" id="MobiDB-lite"/>
    </source>
</evidence>
<dbReference type="PANTHER" id="PTHR27002:SF1050">
    <property type="entry name" value="CYSTEINE-RICH RECEPTOR-LIKE PROTEIN KINASE 5"/>
    <property type="match status" value="1"/>
</dbReference>
<gene>
    <name evidence="18" type="ORF">IFM89_011567</name>
</gene>
<comment type="caution">
    <text evidence="18">The sequence shown here is derived from an EMBL/GenBank/DDBJ whole genome shotgun (WGS) entry which is preliminary data.</text>
</comment>
<accession>A0A835LUK8</accession>
<evidence type="ECO:0000259" key="16">
    <source>
        <dbReference type="PROSITE" id="PS50011"/>
    </source>
</evidence>
<feature type="binding site" evidence="13">
    <location>
        <position position="358"/>
    </location>
    <ligand>
        <name>ATP</name>
        <dbReference type="ChEBI" id="CHEBI:30616"/>
    </ligand>
</feature>
<evidence type="ECO:0000256" key="1">
    <source>
        <dbReference type="ARBA" id="ARBA00004167"/>
    </source>
</evidence>
<evidence type="ECO:0000256" key="2">
    <source>
        <dbReference type="ARBA" id="ARBA00022527"/>
    </source>
</evidence>
<reference evidence="18 19" key="1">
    <citation type="submission" date="2020-10" db="EMBL/GenBank/DDBJ databases">
        <title>The Coptis chinensis genome and diversification of protoberbering-type alkaloids.</title>
        <authorList>
            <person name="Wang B."/>
            <person name="Shu S."/>
            <person name="Song C."/>
            <person name="Liu Y."/>
        </authorList>
    </citation>
    <scope>NUCLEOTIDE SEQUENCE [LARGE SCALE GENOMIC DNA]</scope>
    <source>
        <strain evidence="18">HL-2020</strain>
        <tissue evidence="18">Leaf</tissue>
    </source>
</reference>
<keyword evidence="8" id="KW-0418">Kinase</keyword>
<evidence type="ECO:0000256" key="3">
    <source>
        <dbReference type="ARBA" id="ARBA00022679"/>
    </source>
</evidence>
<dbReference type="InterPro" id="IPR000719">
    <property type="entry name" value="Prot_kinase_dom"/>
</dbReference>
<sequence>MLHIEVENVDSASEDNQIHGADHHVDHFPDVAYCEEYDSYISQSIPLLSTYNDHSSHVPSDNILTNCAHSGTTTTPPKQTQVPTTSRAKSDAGISKQKPVEIIRKCPNGKEATLRYDTCILRYSNTWFFSQVDGNLRGTLVKPYVPDADANANRYNSQLDNLLKNLSNTAASVAIKFAAGSTHYSTFNVIYGLAMCTRDLSDTQCFSCLQSMVRWIPTCCNNSVGAHIFTTICNIKYEISPFFKLSSPSPHPPPQSNSGTGNGKSVNVVAIVVPAIVAVLLAAICTYFITRRIRKNRRKKKLELIYDNDIRSEESLQFDFNMIRTATNDFSDANKLGEGGFGAVYKGELLDGLEIAVKRLSKNSGQGSLEFKNEVILLHKLQHRNLVRLLGFCLAGEEKLLIYEYIPNRSLNKYIFGLSH</sequence>
<dbReference type="GO" id="GO:0004674">
    <property type="term" value="F:protein serine/threonine kinase activity"/>
    <property type="evidence" value="ECO:0007669"/>
    <property type="project" value="UniProtKB-KW"/>
</dbReference>
<dbReference type="Proteomes" id="UP000631114">
    <property type="component" value="Unassembled WGS sequence"/>
</dbReference>
<dbReference type="PROSITE" id="PS50011">
    <property type="entry name" value="PROTEIN_KINASE_DOM"/>
    <property type="match status" value="1"/>
</dbReference>
<dbReference type="Gene3D" id="3.30.430.20">
    <property type="entry name" value="Gnk2 domain, C-X8-C-X2-C motif"/>
    <property type="match status" value="1"/>
</dbReference>
<dbReference type="CDD" id="cd23509">
    <property type="entry name" value="Gnk2-like"/>
    <property type="match status" value="1"/>
</dbReference>
<evidence type="ECO:0000313" key="19">
    <source>
        <dbReference type="Proteomes" id="UP000631114"/>
    </source>
</evidence>
<dbReference type="GO" id="GO:0005524">
    <property type="term" value="F:ATP binding"/>
    <property type="evidence" value="ECO:0007669"/>
    <property type="project" value="UniProtKB-UniRule"/>
</dbReference>
<protein>
    <recommendedName>
        <fullName evidence="20">Cysteine-rich receptor-like protein kinase</fullName>
    </recommendedName>
</protein>
<dbReference type="Pfam" id="PF07714">
    <property type="entry name" value="PK_Tyr_Ser-Thr"/>
    <property type="match status" value="1"/>
</dbReference>
<evidence type="ECO:0000256" key="9">
    <source>
        <dbReference type="ARBA" id="ARBA00022840"/>
    </source>
</evidence>
<keyword evidence="10 15" id="KW-1133">Transmembrane helix</keyword>
<keyword evidence="12" id="KW-0325">Glycoprotein</keyword>
<feature type="compositionally biased region" description="Low complexity" evidence="14">
    <location>
        <begin position="72"/>
        <end position="85"/>
    </location>
</feature>
<dbReference type="Gene3D" id="3.30.200.20">
    <property type="entry name" value="Phosphorylase Kinase, domain 1"/>
    <property type="match status" value="1"/>
</dbReference>
<evidence type="ECO:0000256" key="6">
    <source>
        <dbReference type="ARBA" id="ARBA00022737"/>
    </source>
</evidence>
<evidence type="ECO:0000256" key="11">
    <source>
        <dbReference type="ARBA" id="ARBA00023136"/>
    </source>
</evidence>
<evidence type="ECO:0000256" key="7">
    <source>
        <dbReference type="ARBA" id="ARBA00022741"/>
    </source>
</evidence>
<evidence type="ECO:0000313" key="18">
    <source>
        <dbReference type="EMBL" id="KAF9608798.1"/>
    </source>
</evidence>
<evidence type="ECO:0000256" key="13">
    <source>
        <dbReference type="PROSITE-ProRule" id="PRU10141"/>
    </source>
</evidence>
<proteinExistence type="predicted"/>
<dbReference type="PANTHER" id="PTHR27002">
    <property type="entry name" value="RECEPTOR-LIKE SERINE/THREONINE-PROTEIN KINASE SD1-8"/>
    <property type="match status" value="1"/>
</dbReference>
<keyword evidence="9 13" id="KW-0067">ATP-binding</keyword>
<keyword evidence="5" id="KW-0732">Signal</keyword>
<dbReference type="InterPro" id="IPR017441">
    <property type="entry name" value="Protein_kinase_ATP_BS"/>
</dbReference>
<evidence type="ECO:0000256" key="10">
    <source>
        <dbReference type="ARBA" id="ARBA00022989"/>
    </source>
</evidence>
<dbReference type="PROSITE" id="PS51473">
    <property type="entry name" value="GNK2"/>
    <property type="match status" value="1"/>
</dbReference>
<keyword evidence="11 15" id="KW-0472">Membrane</keyword>
<evidence type="ECO:0000256" key="12">
    <source>
        <dbReference type="ARBA" id="ARBA00023180"/>
    </source>
</evidence>
<evidence type="ECO:0008006" key="20">
    <source>
        <dbReference type="Google" id="ProtNLM"/>
    </source>
</evidence>
<feature type="domain" description="Protein kinase" evidence="16">
    <location>
        <begin position="330"/>
        <end position="420"/>
    </location>
</feature>
<dbReference type="AlphaFoldDB" id="A0A835LUK8"/>
<feature type="region of interest" description="Disordered" evidence="14">
    <location>
        <begin position="67"/>
        <end position="94"/>
    </location>
</feature>